<feature type="transmembrane region" description="Helical" evidence="1">
    <location>
        <begin position="56"/>
        <end position="81"/>
    </location>
</feature>
<sequence length="83" mass="9273">MVIAMSLSGRERRILAEIEQALEREDPELAQRVAAINKIEGEGNTFPQAYGERLRVWALAHVWMIFSIGGLLIVLLLLAVLTT</sequence>
<organism evidence="2 3">
    <name type="scientific">Nonomuraea jiangxiensis</name>
    <dbReference type="NCBI Taxonomy" id="633440"/>
    <lineage>
        <taxon>Bacteria</taxon>
        <taxon>Bacillati</taxon>
        <taxon>Actinomycetota</taxon>
        <taxon>Actinomycetes</taxon>
        <taxon>Streptosporangiales</taxon>
        <taxon>Streptosporangiaceae</taxon>
        <taxon>Nonomuraea</taxon>
    </lineage>
</organism>
<dbReference type="EMBL" id="FNDJ01000011">
    <property type="protein sequence ID" value="SDJ57405.1"/>
    <property type="molecule type" value="Genomic_DNA"/>
</dbReference>
<evidence type="ECO:0008006" key="4">
    <source>
        <dbReference type="Google" id="ProtNLM"/>
    </source>
</evidence>
<reference evidence="2 3" key="1">
    <citation type="submission" date="2016-10" db="EMBL/GenBank/DDBJ databases">
        <authorList>
            <person name="de Groot N.N."/>
        </authorList>
    </citation>
    <scope>NUCLEOTIDE SEQUENCE [LARGE SCALE GENOMIC DNA]</scope>
    <source>
        <strain evidence="2 3">CGMCC 4.6533</strain>
    </source>
</reference>
<dbReference type="Proteomes" id="UP000199202">
    <property type="component" value="Unassembled WGS sequence"/>
</dbReference>
<name>A0A1G8UWC7_9ACTN</name>
<dbReference type="AlphaFoldDB" id="A0A1G8UWC7"/>
<dbReference type="Pfam" id="PF11239">
    <property type="entry name" value="DUF3040"/>
    <property type="match status" value="1"/>
</dbReference>
<keyword evidence="3" id="KW-1185">Reference proteome</keyword>
<accession>A0A1G8UWC7</accession>
<evidence type="ECO:0000256" key="1">
    <source>
        <dbReference type="SAM" id="Phobius"/>
    </source>
</evidence>
<protein>
    <recommendedName>
        <fullName evidence="4">DUF3040 domain-containing protein</fullName>
    </recommendedName>
</protein>
<dbReference type="InterPro" id="IPR021401">
    <property type="entry name" value="DUF3040"/>
</dbReference>
<proteinExistence type="predicted"/>
<keyword evidence="1" id="KW-0812">Transmembrane</keyword>
<keyword evidence="1" id="KW-1133">Transmembrane helix</keyword>
<keyword evidence="1" id="KW-0472">Membrane</keyword>
<evidence type="ECO:0000313" key="2">
    <source>
        <dbReference type="EMBL" id="SDJ57405.1"/>
    </source>
</evidence>
<evidence type="ECO:0000313" key="3">
    <source>
        <dbReference type="Proteomes" id="UP000199202"/>
    </source>
</evidence>
<gene>
    <name evidence="2" type="ORF">SAMN05421869_111101</name>
</gene>